<dbReference type="Gene3D" id="1.10.10.160">
    <property type="match status" value="1"/>
</dbReference>
<dbReference type="SUPFAM" id="SSF52980">
    <property type="entry name" value="Restriction endonuclease-like"/>
    <property type="match status" value="1"/>
</dbReference>
<comment type="subunit">
    <text evidence="10">Heterotrimer of RecB, RecC and RecD. All subunits contribute to DNA-binding.</text>
</comment>
<dbReference type="PANTHER" id="PTHR30591">
    <property type="entry name" value="RECBCD ENZYME SUBUNIT RECC"/>
    <property type="match status" value="1"/>
</dbReference>
<keyword evidence="6 10" id="KW-0269">Exonuclease</keyword>
<keyword evidence="5 10" id="KW-0347">Helicase</keyword>
<dbReference type="NCBIfam" id="TIGR01450">
    <property type="entry name" value="recC"/>
    <property type="match status" value="1"/>
</dbReference>
<keyword evidence="9 10" id="KW-0234">DNA repair</keyword>
<dbReference type="InterPro" id="IPR006697">
    <property type="entry name" value="RecC"/>
</dbReference>
<dbReference type="Gene3D" id="1.10.10.990">
    <property type="match status" value="1"/>
</dbReference>
<dbReference type="PIRSF" id="PIRSF000980">
    <property type="entry name" value="RecC"/>
    <property type="match status" value="1"/>
</dbReference>
<evidence type="ECO:0000256" key="4">
    <source>
        <dbReference type="ARBA" id="ARBA00022801"/>
    </source>
</evidence>
<dbReference type="GO" id="GO:0009338">
    <property type="term" value="C:exodeoxyribonuclease V complex"/>
    <property type="evidence" value="ECO:0007669"/>
    <property type="project" value="InterPro"/>
</dbReference>
<keyword evidence="7 10" id="KW-0067">ATP-binding</keyword>
<dbReference type="InterPro" id="IPR013986">
    <property type="entry name" value="DExx_box_DNA_helicase_dom_sf"/>
</dbReference>
<proteinExistence type="inferred from homology"/>
<keyword evidence="3 10" id="KW-0227">DNA damage</keyword>
<feature type="region of interest" description="Disordered" evidence="12">
    <location>
        <begin position="224"/>
        <end position="243"/>
    </location>
</feature>
<evidence type="ECO:0000256" key="10">
    <source>
        <dbReference type="HAMAP-Rule" id="MF_01486"/>
    </source>
</evidence>
<comment type="miscellaneous">
    <text evidence="10">In the RecBCD complex, RecB has a slow 3'-5' helicase, an exonuclease activity and loads RecA onto ssDNA, RecD has a fast 5'-3' helicase activity, while RecC stimulates the ATPase and processivity of the RecB helicase and contributes to recognition of the Chi site.</text>
</comment>
<evidence type="ECO:0000256" key="11">
    <source>
        <dbReference type="SAM" id="Coils"/>
    </source>
</evidence>
<dbReference type="SUPFAM" id="SSF52540">
    <property type="entry name" value="P-loop containing nucleoside triphosphate hydrolases"/>
    <property type="match status" value="2"/>
</dbReference>
<feature type="domain" description="RecC C-terminal" evidence="13">
    <location>
        <begin position="905"/>
        <end position="1146"/>
    </location>
</feature>
<keyword evidence="8 10" id="KW-0238">DNA-binding</keyword>
<dbReference type="AlphaFoldDB" id="A0A5M8FTD1"/>
<dbReference type="GO" id="GO:0003677">
    <property type="term" value="F:DNA binding"/>
    <property type="evidence" value="ECO:0007669"/>
    <property type="project" value="UniProtKB-UniRule"/>
</dbReference>
<dbReference type="Gene3D" id="3.40.50.300">
    <property type="entry name" value="P-loop containing nucleotide triphosphate hydrolases"/>
    <property type="match status" value="1"/>
</dbReference>
<dbReference type="Gene3D" id="1.10.486.10">
    <property type="entry name" value="PCRA, domain 4"/>
    <property type="match status" value="1"/>
</dbReference>
<sequence>MSQSSESLRDWPTGFMLIQGNRLESLRGLLTTWLRQHPLHPLENEIILVQSNGIGQWLKLALAMQPDDDPAETSTSPTIGGGCGIAAALDLMLPGRFLWQAYRAVLGDLPDLSAYDKAPLGWRLYRLLGDLDALAENAQEHDWLAPLRGFLQSDDAARRRQQLAERLADLYDQYQVYRADWLAAWQAGQDALIRPDQSRVSVPEGQRWQPLLWRRLRQDMTPPVTTSTAVPLAGQGPAAPAQPELSRADIHTRFLTRARSLTPASRPQDLPRRVVVFGISSLPRQTIDVLEAIAPVCQVMLLVHNPSQHYWGDIVEGRELFRRAYGRTAARKVPEAVDEHKLHLHGHPLLAAWGKQGRDYIRLLDAHDDRTRYEEHFAEQHLSIDLFEPPGDATLLQQLQDDILELRPLHERQARASAIDPRHDRSLEFLTAHGPQREVEILHDQLLAAFADAETEQAGARLHPRDILVMVPDIAVYAPHIEAVFGRLPQDDPRRIPFHITDQGERRRNPLVIGLETLLTLPQARMSVSEVLDLLDIPALRARFGLRETDLPRLRQWIAGANIRWGLDARQRSGLGLPAGLEQNSWRFGLRRMLLGFATGDSGPWKGVEPFDEIGGLEAVLVGRLDALLETLVHYATVLGAPRPADDWVALIADLLDDCFSAAGDADELTLARLREALEQWQQDCARGALGAEPLPLEVVRGSLFAGLDESTLSQRFLAGAVNFATLMPMRAIPFRQIWLLGMNDGDYPRRRPPADFDLMANDYRPGDRSRREDDRYLFLEALLSAREKLVVSWVGRSIRDNAERPPSVLVGQLRDHIAAGWRLAETAAVARPAAKASEVDTSGTALVAALTTEHSLQPFSRRYFEPGRSARLFTYADEWRALHAPPATEQDDPPRLSRPDFDGPISLAALGRFLRHPVRTFYTQRLQVRLEHEAAPSEDAEPFDIDGLDGWGLREQVIAAVEQQRVQTPDRTTEACLDAAIARLARAGQLPLPPFDAAWRQQLAAELDPPLARYRALLADHPQLLPGEGLRLEQDGLVLEDSLSGLRADAEGNRLGLTLQPSALIKDERLKLHHLVRAWPTHLAAQLVAPTSTWLFGPGGAVMLPPLLRVEAEAHLADLLRGYVLGLTELLPLACKTALDVLAAEAGDSKAKPRDTYEGGYNRGAERDEHAGYGRFWPDYAALTADRRFQPLIRQLYAPLLAHDLRQEVF</sequence>
<dbReference type="OrthoDB" id="9762834at2"/>
<dbReference type="InterPro" id="IPR027417">
    <property type="entry name" value="P-loop_NTPase"/>
</dbReference>
<keyword evidence="11" id="KW-0175">Coiled coil</keyword>
<keyword evidence="1 10" id="KW-0540">Nuclease</keyword>
<accession>A0A5M8FTD1</accession>
<evidence type="ECO:0000256" key="6">
    <source>
        <dbReference type="ARBA" id="ARBA00022839"/>
    </source>
</evidence>
<keyword evidence="15" id="KW-1185">Reference proteome</keyword>
<name>A0A5M8FTD1_9GAMM</name>
<evidence type="ECO:0000256" key="12">
    <source>
        <dbReference type="SAM" id="MobiDB-lite"/>
    </source>
</evidence>
<evidence type="ECO:0000256" key="8">
    <source>
        <dbReference type="ARBA" id="ARBA00023125"/>
    </source>
</evidence>
<evidence type="ECO:0000256" key="9">
    <source>
        <dbReference type="ARBA" id="ARBA00023204"/>
    </source>
</evidence>
<dbReference type="InterPro" id="IPR041500">
    <property type="entry name" value="RecC_C"/>
</dbReference>
<dbReference type="EMBL" id="VWXX01000003">
    <property type="protein sequence ID" value="KAA6187061.1"/>
    <property type="molecule type" value="Genomic_DNA"/>
</dbReference>
<dbReference type="InterPro" id="IPR011335">
    <property type="entry name" value="Restrct_endonuc-II-like"/>
</dbReference>
<dbReference type="Proteomes" id="UP000322981">
    <property type="component" value="Unassembled WGS sequence"/>
</dbReference>
<evidence type="ECO:0000259" key="13">
    <source>
        <dbReference type="Pfam" id="PF17946"/>
    </source>
</evidence>
<evidence type="ECO:0000256" key="3">
    <source>
        <dbReference type="ARBA" id="ARBA00022763"/>
    </source>
</evidence>
<evidence type="ECO:0000256" key="7">
    <source>
        <dbReference type="ARBA" id="ARBA00022840"/>
    </source>
</evidence>
<evidence type="ECO:0000256" key="1">
    <source>
        <dbReference type="ARBA" id="ARBA00022722"/>
    </source>
</evidence>
<evidence type="ECO:0000256" key="2">
    <source>
        <dbReference type="ARBA" id="ARBA00022741"/>
    </source>
</evidence>
<comment type="caution">
    <text evidence="14">The sequence shown here is derived from an EMBL/GenBank/DDBJ whole genome shotgun (WGS) entry which is preliminary data.</text>
</comment>
<comment type="function">
    <text evidence="10">A helicase/nuclease that prepares dsDNA breaks (DSB) for recombinational DNA repair. Binds to DSBs and unwinds DNA via a highly rapid and processive ATP-dependent bidirectional helicase activity. Unwinds dsDNA until it encounters a Chi (crossover hotspot instigator) sequence from the 3' direction. Cuts ssDNA a few nucleotides 3' to the Chi site. The properties and activities of the enzyme are changed at Chi. The Chi-altered holoenzyme produces a long 3'-ssDNA overhang and facilitates RecA-binding to the ssDNA for homologous DNA recombination and repair. Holoenzyme degrades any linearized DNA that is unable to undergo homologous recombination. In the holoenzyme this subunit recognizes the wild-type Chi sequence, and when added to isolated RecB increases its ATP-dependent helicase processivity.</text>
</comment>
<reference evidence="14 15" key="1">
    <citation type="submission" date="2019-09" db="EMBL/GenBank/DDBJ databases">
        <title>Whole-genome sequence of the purple sulfur bacterium Thiohalocapsa marina DSM 19078.</title>
        <authorList>
            <person name="Kyndt J.A."/>
            <person name="Meyer T.E."/>
        </authorList>
    </citation>
    <scope>NUCLEOTIDE SEQUENCE [LARGE SCALE GENOMIC DNA]</scope>
    <source>
        <strain evidence="14 15">DSM 19078</strain>
    </source>
</reference>
<dbReference type="GO" id="GO:0000724">
    <property type="term" value="P:double-strand break repair via homologous recombination"/>
    <property type="evidence" value="ECO:0007669"/>
    <property type="project" value="UniProtKB-UniRule"/>
</dbReference>
<evidence type="ECO:0000256" key="5">
    <source>
        <dbReference type="ARBA" id="ARBA00022806"/>
    </source>
</evidence>
<evidence type="ECO:0000313" key="14">
    <source>
        <dbReference type="EMBL" id="KAA6187061.1"/>
    </source>
</evidence>
<protein>
    <recommendedName>
        <fullName evidence="10">RecBCD enzyme subunit RecC</fullName>
    </recommendedName>
    <alternativeName>
        <fullName evidence="10">Exonuclease V subunit RecC</fullName>
        <shortName evidence="10">ExoV subunit RecC</shortName>
    </alternativeName>
    <alternativeName>
        <fullName evidence="10">Helicase/nuclease RecBCD subunit RecC</fullName>
    </alternativeName>
</protein>
<gene>
    <name evidence="10 14" type="primary">recC</name>
    <name evidence="14" type="ORF">F2Q65_04050</name>
</gene>
<dbReference type="Gene3D" id="3.40.50.10930">
    <property type="match status" value="1"/>
</dbReference>
<dbReference type="HAMAP" id="MF_01486">
    <property type="entry name" value="RecC"/>
    <property type="match status" value="1"/>
</dbReference>
<feature type="compositionally biased region" description="Low complexity" evidence="12">
    <location>
        <begin position="231"/>
        <end position="243"/>
    </location>
</feature>
<feature type="coiled-coil region" evidence="11">
    <location>
        <begin position="153"/>
        <end position="180"/>
    </location>
</feature>
<organism evidence="14 15">
    <name type="scientific">Thiohalocapsa marina</name>
    <dbReference type="NCBI Taxonomy" id="424902"/>
    <lineage>
        <taxon>Bacteria</taxon>
        <taxon>Pseudomonadati</taxon>
        <taxon>Pseudomonadota</taxon>
        <taxon>Gammaproteobacteria</taxon>
        <taxon>Chromatiales</taxon>
        <taxon>Chromatiaceae</taxon>
        <taxon>Thiohalocapsa</taxon>
    </lineage>
</organism>
<dbReference type="PANTHER" id="PTHR30591:SF1">
    <property type="entry name" value="RECBCD ENZYME SUBUNIT RECC"/>
    <property type="match status" value="1"/>
</dbReference>
<dbReference type="GO" id="GO:0008854">
    <property type="term" value="F:exodeoxyribonuclease V activity"/>
    <property type="evidence" value="ECO:0007669"/>
    <property type="project" value="InterPro"/>
</dbReference>
<dbReference type="GO" id="GO:0003678">
    <property type="term" value="F:DNA helicase activity"/>
    <property type="evidence" value="ECO:0007669"/>
    <property type="project" value="UniProtKB-UniRule"/>
</dbReference>
<dbReference type="GO" id="GO:0005524">
    <property type="term" value="F:ATP binding"/>
    <property type="evidence" value="ECO:0007669"/>
    <property type="project" value="UniProtKB-UniRule"/>
</dbReference>
<dbReference type="Pfam" id="PF17946">
    <property type="entry name" value="RecC_C"/>
    <property type="match status" value="1"/>
</dbReference>
<evidence type="ECO:0000313" key="15">
    <source>
        <dbReference type="Proteomes" id="UP000322981"/>
    </source>
</evidence>
<keyword evidence="2 10" id="KW-0547">Nucleotide-binding</keyword>
<keyword evidence="4 10" id="KW-0378">Hydrolase</keyword>
<dbReference type="Pfam" id="PF04257">
    <property type="entry name" value="Exonuc_V_gamma"/>
    <property type="match status" value="1"/>
</dbReference>
<dbReference type="RefSeq" id="WP_150090652.1">
    <property type="nucleotide sequence ID" value="NZ_JBFUOH010000138.1"/>
</dbReference>
<comment type="similarity">
    <text evidence="10">Belongs to the RecC family.</text>
</comment>